<dbReference type="EMBL" id="JALNMJ010000002">
    <property type="protein sequence ID" value="MCK7611420.1"/>
    <property type="molecule type" value="Genomic_DNA"/>
</dbReference>
<dbReference type="RefSeq" id="WP_248151234.1">
    <property type="nucleotide sequence ID" value="NZ_JALNMJ010000002.1"/>
</dbReference>
<dbReference type="InterPro" id="IPR016035">
    <property type="entry name" value="Acyl_Trfase/lysoPLipase"/>
</dbReference>
<protein>
    <submittedName>
        <fullName evidence="7">Patatin-like phospholipase family protein</fullName>
    </submittedName>
</protein>
<keyword evidence="1 4" id="KW-0378">Hydrolase</keyword>
<organism evidence="7 8">
    <name type="scientific">Roseibium sediminicola</name>
    <dbReference type="NCBI Taxonomy" id="2933272"/>
    <lineage>
        <taxon>Bacteria</taxon>
        <taxon>Pseudomonadati</taxon>
        <taxon>Pseudomonadota</taxon>
        <taxon>Alphaproteobacteria</taxon>
        <taxon>Hyphomicrobiales</taxon>
        <taxon>Stappiaceae</taxon>
        <taxon>Roseibium</taxon>
    </lineage>
</organism>
<accession>A0ABT0GPR5</accession>
<evidence type="ECO:0000256" key="3">
    <source>
        <dbReference type="ARBA" id="ARBA00023098"/>
    </source>
</evidence>
<evidence type="ECO:0000256" key="1">
    <source>
        <dbReference type="ARBA" id="ARBA00022801"/>
    </source>
</evidence>
<dbReference type="PANTHER" id="PTHR14226">
    <property type="entry name" value="NEUROPATHY TARGET ESTERASE/SWISS CHEESE D.MELANOGASTER"/>
    <property type="match status" value="1"/>
</dbReference>
<evidence type="ECO:0000259" key="6">
    <source>
        <dbReference type="PROSITE" id="PS51635"/>
    </source>
</evidence>
<dbReference type="Proteomes" id="UP001431221">
    <property type="component" value="Unassembled WGS sequence"/>
</dbReference>
<feature type="short sequence motif" description="GXSXG" evidence="4">
    <location>
        <begin position="76"/>
        <end position="80"/>
    </location>
</feature>
<keyword evidence="3 4" id="KW-0443">Lipid metabolism</keyword>
<evidence type="ECO:0000256" key="5">
    <source>
        <dbReference type="SAM" id="SignalP"/>
    </source>
</evidence>
<keyword evidence="2 4" id="KW-0442">Lipid degradation</keyword>
<gene>
    <name evidence="7" type="ORF">M0H32_04545</name>
</gene>
<dbReference type="SUPFAM" id="SSF52151">
    <property type="entry name" value="FabD/lysophospholipase-like"/>
    <property type="match status" value="1"/>
</dbReference>
<dbReference type="Pfam" id="PF01734">
    <property type="entry name" value="Patatin"/>
    <property type="match status" value="1"/>
</dbReference>
<dbReference type="PROSITE" id="PS51635">
    <property type="entry name" value="PNPLA"/>
    <property type="match status" value="1"/>
</dbReference>
<comment type="caution">
    <text evidence="7">The sequence shown here is derived from an EMBL/GenBank/DDBJ whole genome shotgun (WGS) entry which is preliminary data.</text>
</comment>
<feature type="domain" description="PNPLA" evidence="6">
    <location>
        <begin position="45"/>
        <end position="218"/>
    </location>
</feature>
<keyword evidence="8" id="KW-1185">Reference proteome</keyword>
<evidence type="ECO:0000313" key="7">
    <source>
        <dbReference type="EMBL" id="MCK7611420.1"/>
    </source>
</evidence>
<dbReference type="InterPro" id="IPR002641">
    <property type="entry name" value="PNPLA_dom"/>
</dbReference>
<dbReference type="InterPro" id="IPR050301">
    <property type="entry name" value="NTE"/>
</dbReference>
<keyword evidence="5" id="KW-0732">Signal</keyword>
<feature type="active site" description="Nucleophile" evidence="4">
    <location>
        <position position="78"/>
    </location>
</feature>
<reference evidence="7" key="1">
    <citation type="submission" date="2022-04" db="EMBL/GenBank/DDBJ databases">
        <title>Roseibium sp. CAU 1639 isolated from mud.</title>
        <authorList>
            <person name="Kim W."/>
        </authorList>
    </citation>
    <scope>NUCLEOTIDE SEQUENCE</scope>
    <source>
        <strain evidence="7">CAU 1639</strain>
    </source>
</reference>
<dbReference type="Gene3D" id="3.40.1090.10">
    <property type="entry name" value="Cytosolic phospholipase A2 catalytic domain"/>
    <property type="match status" value="2"/>
</dbReference>
<feature type="chain" id="PRO_5045366220" evidence="5">
    <location>
        <begin position="27"/>
        <end position="312"/>
    </location>
</feature>
<comment type="caution">
    <text evidence="4">Lacks conserved residue(s) required for the propagation of feature annotation.</text>
</comment>
<evidence type="ECO:0000256" key="2">
    <source>
        <dbReference type="ARBA" id="ARBA00022963"/>
    </source>
</evidence>
<proteinExistence type="predicted"/>
<feature type="active site" description="Proton acceptor" evidence="4">
    <location>
        <position position="205"/>
    </location>
</feature>
<dbReference type="PANTHER" id="PTHR14226:SF29">
    <property type="entry name" value="NEUROPATHY TARGET ESTERASE SWS"/>
    <property type="match status" value="1"/>
</dbReference>
<evidence type="ECO:0000313" key="8">
    <source>
        <dbReference type="Proteomes" id="UP001431221"/>
    </source>
</evidence>
<name>A0ABT0GPR5_9HYPH</name>
<feature type="signal peptide" evidence="5">
    <location>
        <begin position="1"/>
        <end position="26"/>
    </location>
</feature>
<sequence length="312" mass="33478">MIQRRDLMLAVAAAGSTLPVFMSASAASSSEESSREKPRADQFALALGGGAAKGFAHIPVLEAMDELGVRPAEIVGTSMGAILGSFYASGLSGREIRDFTVELFTRKSQLFQKLFLTDGRTWSSLLNVGRPAIIDPVVLFETVFPSGLAEKFSDLDIPVKIIATDFYTQSEVVLEKGPLLPAIAASSALPMLLTPVEIDGRVLIDGGFVNPSPFDVLRQDGYLSIAVDVTGAEFVTRPGLPSGMETWIGSFSITLHSLVAAKLACTRPDLLIEPPVGRFKAMDFFKIEDILAAAEPAKDTFKRGLEALWNQP</sequence>
<feature type="short sequence motif" description="DGA/G" evidence="4">
    <location>
        <begin position="205"/>
        <end position="207"/>
    </location>
</feature>
<evidence type="ECO:0000256" key="4">
    <source>
        <dbReference type="PROSITE-ProRule" id="PRU01161"/>
    </source>
</evidence>